<dbReference type="GO" id="GO:0015679">
    <property type="term" value="P:plasma membrane copper ion transport"/>
    <property type="evidence" value="ECO:0007669"/>
    <property type="project" value="TreeGrafter"/>
</dbReference>
<evidence type="ECO:0000256" key="2">
    <source>
        <dbReference type="ARBA" id="ARBA00009477"/>
    </source>
</evidence>
<evidence type="ECO:0000256" key="4">
    <source>
        <dbReference type="SAM" id="Coils"/>
    </source>
</evidence>
<protein>
    <submittedName>
        <fullName evidence="8">Efflux RND transporter periplasmic adaptor subunit</fullName>
    </submittedName>
</protein>
<dbReference type="GO" id="GO:0030288">
    <property type="term" value="C:outer membrane-bounded periplasmic space"/>
    <property type="evidence" value="ECO:0007669"/>
    <property type="project" value="TreeGrafter"/>
</dbReference>
<evidence type="ECO:0000259" key="6">
    <source>
        <dbReference type="Pfam" id="PF25954"/>
    </source>
</evidence>
<dbReference type="GO" id="GO:0016020">
    <property type="term" value="C:membrane"/>
    <property type="evidence" value="ECO:0007669"/>
    <property type="project" value="InterPro"/>
</dbReference>
<evidence type="ECO:0000259" key="5">
    <source>
        <dbReference type="Pfam" id="PF25917"/>
    </source>
</evidence>
<dbReference type="GO" id="GO:0060003">
    <property type="term" value="P:copper ion export"/>
    <property type="evidence" value="ECO:0007669"/>
    <property type="project" value="TreeGrafter"/>
</dbReference>
<gene>
    <name evidence="8" type="ORF">HHL27_18225</name>
</gene>
<dbReference type="InterPro" id="IPR058792">
    <property type="entry name" value="Beta-barrel_RND_2"/>
</dbReference>
<dbReference type="GO" id="GO:0046914">
    <property type="term" value="F:transition metal ion binding"/>
    <property type="evidence" value="ECO:0007669"/>
    <property type="project" value="TreeGrafter"/>
</dbReference>
<dbReference type="Gene3D" id="2.40.30.170">
    <property type="match status" value="1"/>
</dbReference>
<dbReference type="Pfam" id="PF25917">
    <property type="entry name" value="BSH_RND"/>
    <property type="match status" value="1"/>
</dbReference>
<dbReference type="RefSeq" id="WP_169494822.1">
    <property type="nucleotide sequence ID" value="NZ_JABBGM010000011.1"/>
</dbReference>
<reference evidence="8 9" key="1">
    <citation type="submission" date="2020-04" db="EMBL/GenBank/DDBJ databases">
        <title>Novosphingobium sp. TW-4 isolated from soil.</title>
        <authorList>
            <person name="Dahal R.H."/>
            <person name="Chaudhary D.K."/>
        </authorList>
    </citation>
    <scope>NUCLEOTIDE SEQUENCE [LARGE SCALE GENOMIC DNA]</scope>
    <source>
        <strain evidence="8 9">TW-4</strain>
    </source>
</reference>
<dbReference type="InterPro" id="IPR051909">
    <property type="entry name" value="MFP_Cation_Efflux"/>
</dbReference>
<evidence type="ECO:0000259" key="7">
    <source>
        <dbReference type="Pfam" id="PF25967"/>
    </source>
</evidence>
<comment type="subcellular location">
    <subcellularLocation>
        <location evidence="1">Cell envelope</location>
    </subcellularLocation>
</comment>
<dbReference type="Pfam" id="PF25954">
    <property type="entry name" value="Beta-barrel_RND_2"/>
    <property type="match status" value="1"/>
</dbReference>
<dbReference type="Gene3D" id="2.40.420.20">
    <property type="match status" value="1"/>
</dbReference>
<dbReference type="AlphaFoldDB" id="A0A7Y0BS83"/>
<name>A0A7Y0BS83_9SPHN</name>
<dbReference type="Gene3D" id="2.40.50.100">
    <property type="match status" value="1"/>
</dbReference>
<dbReference type="FunFam" id="2.40.30.170:FF:000010">
    <property type="entry name" value="Efflux RND transporter periplasmic adaptor subunit"/>
    <property type="match status" value="1"/>
</dbReference>
<keyword evidence="9" id="KW-1185">Reference proteome</keyword>
<dbReference type="InterPro" id="IPR006143">
    <property type="entry name" value="RND_pump_MFP"/>
</dbReference>
<keyword evidence="4" id="KW-0175">Coiled coil</keyword>
<dbReference type="NCBIfam" id="TIGR01730">
    <property type="entry name" value="RND_mfp"/>
    <property type="match status" value="1"/>
</dbReference>
<feature type="coiled-coil region" evidence="4">
    <location>
        <begin position="156"/>
        <end position="193"/>
    </location>
</feature>
<comment type="similarity">
    <text evidence="2">Belongs to the membrane fusion protein (MFP) (TC 8.A.1) family.</text>
</comment>
<dbReference type="PANTHER" id="PTHR30097:SF15">
    <property type="entry name" value="CATION EFFLUX SYSTEM PROTEIN CUSB"/>
    <property type="match status" value="1"/>
</dbReference>
<evidence type="ECO:0000256" key="1">
    <source>
        <dbReference type="ARBA" id="ARBA00004196"/>
    </source>
</evidence>
<comment type="caution">
    <text evidence="8">The sequence shown here is derived from an EMBL/GenBank/DDBJ whole genome shotgun (WGS) entry which is preliminary data.</text>
</comment>
<feature type="domain" description="Multidrug resistance protein MdtA-like C-terminal permuted SH3" evidence="7">
    <location>
        <begin position="356"/>
        <end position="411"/>
    </location>
</feature>
<dbReference type="Proteomes" id="UP000583556">
    <property type="component" value="Unassembled WGS sequence"/>
</dbReference>
<accession>A0A7Y0BS83</accession>
<sequence length="421" mass="43865">MNFLNTVPELSRKQQLRLLALAVAAVAAMFAAFAGIRALVRPKPVPVASLPQGEVQLTRQQMASVTIATARADDGVERTGASGQIAADETRSTPVFLPYSGQVLKVMVQNGDRVAPGAVLLRIRTSDIVDARNALFAAEAQRAGAAAQARTAADNARRAEEVYREAGGALKDLQQARSDLANAQAALRIADSAAAAARDKLVVFGKTPGEISRLGRASDIGGLHADTNLRAPIGGVVVTRSVADGQYVTSGGTQPAFVIADLSRVWLVAQVPETSAARIHAGDRVEVRTTALPGQTFDAVVDNVAAQIDPVSHRLTVRATIPNPQGLLKPQMFADFVIKSPGLKVSGQQPAGGASVPDVAVIHEGDSARVWVYLGNGRVVARPVITGPSHDGVVTIISGLRPGERIVTSGALFVNEAGLHG</sequence>
<organism evidence="8 9">
    <name type="scientific">Novosphingobium olei</name>
    <dbReference type="NCBI Taxonomy" id="2728851"/>
    <lineage>
        <taxon>Bacteria</taxon>
        <taxon>Pseudomonadati</taxon>
        <taxon>Pseudomonadota</taxon>
        <taxon>Alphaproteobacteria</taxon>
        <taxon>Sphingomonadales</taxon>
        <taxon>Sphingomonadaceae</taxon>
        <taxon>Novosphingobium</taxon>
    </lineage>
</organism>
<evidence type="ECO:0000256" key="3">
    <source>
        <dbReference type="ARBA" id="ARBA00022448"/>
    </source>
</evidence>
<evidence type="ECO:0000313" key="8">
    <source>
        <dbReference type="EMBL" id="NML95614.1"/>
    </source>
</evidence>
<feature type="domain" description="Multidrug resistance protein MdtA-like barrel-sandwich hybrid" evidence="5">
    <location>
        <begin position="100"/>
        <end position="259"/>
    </location>
</feature>
<dbReference type="PANTHER" id="PTHR30097">
    <property type="entry name" value="CATION EFFLUX SYSTEM PROTEIN CUSB"/>
    <property type="match status" value="1"/>
</dbReference>
<dbReference type="Pfam" id="PF25967">
    <property type="entry name" value="RND-MFP_C"/>
    <property type="match status" value="1"/>
</dbReference>
<feature type="domain" description="CusB-like beta-barrel" evidence="6">
    <location>
        <begin position="264"/>
        <end position="339"/>
    </location>
</feature>
<evidence type="ECO:0000313" key="9">
    <source>
        <dbReference type="Proteomes" id="UP000583556"/>
    </source>
</evidence>
<dbReference type="InterPro" id="IPR058627">
    <property type="entry name" value="MdtA-like_C"/>
</dbReference>
<dbReference type="EMBL" id="JABBGM010000011">
    <property type="protein sequence ID" value="NML95614.1"/>
    <property type="molecule type" value="Genomic_DNA"/>
</dbReference>
<keyword evidence="3" id="KW-0813">Transport</keyword>
<proteinExistence type="inferred from homology"/>
<dbReference type="InterPro" id="IPR058625">
    <property type="entry name" value="MdtA-like_BSH"/>
</dbReference>
<dbReference type="SUPFAM" id="SSF111369">
    <property type="entry name" value="HlyD-like secretion proteins"/>
    <property type="match status" value="2"/>
</dbReference>
<dbReference type="GO" id="GO:0022857">
    <property type="term" value="F:transmembrane transporter activity"/>
    <property type="evidence" value="ECO:0007669"/>
    <property type="project" value="InterPro"/>
</dbReference>